<evidence type="ECO:0000313" key="3">
    <source>
        <dbReference type="Proteomes" id="UP000600799"/>
    </source>
</evidence>
<feature type="compositionally biased region" description="Basic and acidic residues" evidence="1">
    <location>
        <begin position="1"/>
        <end position="14"/>
    </location>
</feature>
<dbReference type="InterPro" id="IPR015943">
    <property type="entry name" value="WD40/YVTN_repeat-like_dom_sf"/>
</dbReference>
<dbReference type="Gene3D" id="2.130.10.10">
    <property type="entry name" value="YVTN repeat-like/Quinoprotein amine dehydrogenase"/>
    <property type="match status" value="1"/>
</dbReference>
<evidence type="ECO:0000313" key="2">
    <source>
        <dbReference type="EMBL" id="MBF9153152.1"/>
    </source>
</evidence>
<name>A0ABS0HLN1_9SPHN</name>
<organism evidence="2 3">
    <name type="scientific">Novosphingobium jiangmenense</name>
    <dbReference type="NCBI Taxonomy" id="2791981"/>
    <lineage>
        <taxon>Bacteria</taxon>
        <taxon>Pseudomonadati</taxon>
        <taxon>Pseudomonadota</taxon>
        <taxon>Alphaproteobacteria</taxon>
        <taxon>Sphingomonadales</taxon>
        <taxon>Sphingomonadaceae</taxon>
        <taxon>Novosphingobium</taxon>
    </lineage>
</organism>
<dbReference type="EMBL" id="JADQDC010000024">
    <property type="protein sequence ID" value="MBF9153152.1"/>
    <property type="molecule type" value="Genomic_DNA"/>
</dbReference>
<accession>A0ABS0HLN1</accession>
<evidence type="ECO:0000256" key="1">
    <source>
        <dbReference type="SAM" id="MobiDB-lite"/>
    </source>
</evidence>
<dbReference type="Pfam" id="PF10282">
    <property type="entry name" value="Lactonase"/>
    <property type="match status" value="1"/>
</dbReference>
<comment type="caution">
    <text evidence="2">The sequence shown here is derived from an EMBL/GenBank/DDBJ whole genome shotgun (WGS) entry which is preliminary data.</text>
</comment>
<proteinExistence type="predicted"/>
<gene>
    <name evidence="2" type="ORF">I2488_19285</name>
</gene>
<protein>
    <submittedName>
        <fullName evidence="2">Beta-propeller fold lactonase family protein</fullName>
    </submittedName>
</protein>
<dbReference type="InterPro" id="IPR019405">
    <property type="entry name" value="Lactonase_7-beta_prop"/>
</dbReference>
<reference evidence="2 3" key="1">
    <citation type="submission" date="2020-11" db="EMBL/GenBank/DDBJ databases">
        <title>The genome sequence of Novosphingobium sp. 1Y9A.</title>
        <authorList>
            <person name="Liu Y."/>
        </authorList>
    </citation>
    <scope>NUCLEOTIDE SEQUENCE [LARGE SCALE GENOMIC DNA]</scope>
    <source>
        <strain evidence="2 3">1Y9A</strain>
    </source>
</reference>
<dbReference type="SUPFAM" id="SSF63829">
    <property type="entry name" value="Calcium-dependent phosphotriesterase"/>
    <property type="match status" value="1"/>
</dbReference>
<feature type="region of interest" description="Disordered" evidence="1">
    <location>
        <begin position="1"/>
        <end position="41"/>
    </location>
</feature>
<keyword evidence="3" id="KW-1185">Reference proteome</keyword>
<sequence length="227" mass="24262">MPARKTPPDPHFPDDASGNFGQRTKARDGRESVDGGAGLNQNVAHHVTPGNVSCFADRAKPVQRIFAASVNPVGELYDKCELFRTPRGFGPRHLTALGDGMVVNGELSSGLVALCKNDAAFMPLGSLRTDPSNKPDNLDGHLLVEDELIWTSNRGADTLVAFRMVHGRLHQVRCFASGGQSPRHFAKVNKHLVVAHEKNGLVASIDPREGKVVSGVAVPGAAFIMST</sequence>
<dbReference type="RefSeq" id="WP_196277419.1">
    <property type="nucleotide sequence ID" value="NZ_JADQDC010000024.1"/>
</dbReference>
<dbReference type="Proteomes" id="UP000600799">
    <property type="component" value="Unassembled WGS sequence"/>
</dbReference>